<name>A0AB73T9U1_9FIRM</name>
<evidence type="ECO:0000313" key="1">
    <source>
        <dbReference type="EMBL" id="PWJ78920.1"/>
    </source>
</evidence>
<reference evidence="1 2" key="1">
    <citation type="submission" date="2018-05" db="EMBL/GenBank/DDBJ databases">
        <authorList>
            <person name="Goeker M."/>
            <person name="Huntemann M."/>
            <person name="Clum A."/>
            <person name="Pillay M."/>
            <person name="Palaniappan K."/>
            <person name="Varghese N."/>
            <person name="Mikhailova N."/>
            <person name="Stamatis D."/>
            <person name="Reddy T."/>
            <person name="Daum C."/>
            <person name="Shapiro N."/>
            <person name="Ivanova N."/>
            <person name="Kyrpides N."/>
            <person name="Woyke T."/>
        </authorList>
    </citation>
    <scope>NUCLEOTIDE SEQUENCE [LARGE SCALE GENOMIC DNA]</scope>
    <source>
        <strain evidence="1 2">DSM 26524</strain>
    </source>
</reference>
<accession>A0AB73T9U1</accession>
<dbReference type="EMBL" id="QGGY01000001">
    <property type="protein sequence ID" value="PWJ78920.1"/>
    <property type="molecule type" value="Genomic_DNA"/>
</dbReference>
<dbReference type="AlphaFoldDB" id="A0AB73T9U1"/>
<organism evidence="1 2">
    <name type="scientific">Murimonas intestini</name>
    <dbReference type="NCBI Taxonomy" id="1337051"/>
    <lineage>
        <taxon>Bacteria</taxon>
        <taxon>Bacillati</taxon>
        <taxon>Bacillota</taxon>
        <taxon>Clostridia</taxon>
        <taxon>Lachnospirales</taxon>
        <taxon>Lachnospiraceae</taxon>
        <taxon>Murimonas</taxon>
    </lineage>
</organism>
<evidence type="ECO:0000313" key="2">
    <source>
        <dbReference type="Proteomes" id="UP000245412"/>
    </source>
</evidence>
<protein>
    <submittedName>
        <fullName evidence="1">Uncharacterized protein</fullName>
    </submittedName>
</protein>
<sequence>MSTVTSEKKLYHFGNIEELLQGMYSYVIDRFSTALKQAK</sequence>
<keyword evidence="2" id="KW-1185">Reference proteome</keyword>
<comment type="caution">
    <text evidence="1">The sequence shown here is derived from an EMBL/GenBank/DDBJ whole genome shotgun (WGS) entry which is preliminary data.</text>
</comment>
<dbReference type="Proteomes" id="UP000245412">
    <property type="component" value="Unassembled WGS sequence"/>
</dbReference>
<gene>
    <name evidence="1" type="ORF">C7383_101296</name>
</gene>
<proteinExistence type="predicted"/>